<accession>A0ABQ0J1Y8</accession>
<dbReference type="SUPFAM" id="SSF53187">
    <property type="entry name" value="Zn-dependent exopeptidases"/>
    <property type="match status" value="1"/>
</dbReference>
<dbReference type="Proteomes" id="UP000028900">
    <property type="component" value="Unassembled WGS sequence"/>
</dbReference>
<dbReference type="Gene3D" id="3.40.630.10">
    <property type="entry name" value="Zn peptidases"/>
    <property type="match status" value="1"/>
</dbReference>
<comment type="caution">
    <text evidence="1">The sequence shown here is derived from an EMBL/GenBank/DDBJ whole genome shotgun (WGS) entry which is preliminary data.</text>
</comment>
<keyword evidence="1" id="KW-0378">Hydrolase</keyword>
<keyword evidence="1" id="KW-0645">Protease</keyword>
<reference evidence="2" key="1">
    <citation type="journal article" date="2014" name="Genome Announc.">
        <title>Draft Genome Sequence of ''Candidatus Phytoplasma asteris'' Strain OY-V, an Unculturable Plant-Pathogenic Bacterium.</title>
        <authorList>
            <person name="Kakizawa S."/>
            <person name="Makino A."/>
            <person name="Ishii Y."/>
            <person name="Tamaki H."/>
            <person name="Kamagata Y."/>
        </authorList>
    </citation>
    <scope>NUCLEOTIDE SEQUENCE [LARGE SCALE GENOMIC DNA]</scope>
    <source>
        <strain evidence="2">OY-V</strain>
    </source>
</reference>
<keyword evidence="2" id="KW-1185">Reference proteome</keyword>
<evidence type="ECO:0000313" key="1">
    <source>
        <dbReference type="EMBL" id="GAK73615.1"/>
    </source>
</evidence>
<name>A0ABQ0J1Y8_9MOLU</name>
<protein>
    <submittedName>
        <fullName evidence="1">Dipeptidase PepV</fullName>
        <ecNumber evidence="1">3.4.13.-</ecNumber>
    </submittedName>
</protein>
<evidence type="ECO:0000313" key="2">
    <source>
        <dbReference type="Proteomes" id="UP000028900"/>
    </source>
</evidence>
<dbReference type="GO" id="GO:0016805">
    <property type="term" value="F:dipeptidase activity"/>
    <property type="evidence" value="ECO:0007669"/>
    <property type="project" value="UniProtKB-KW"/>
</dbReference>
<reference evidence="1 2" key="2">
    <citation type="journal article" date="2014" name="Genome Announc.">
        <title>Draft Genome Sequence of 'Candidatus Phytoplasma asteris' Strain OY-V, an Unculturable Plant-Pathogenic Bacterium.</title>
        <authorList>
            <person name="Kakizawa S."/>
            <person name="Makino A."/>
            <person name="Ishii Y."/>
            <person name="Tamaki H."/>
            <person name="Kamagata Y."/>
        </authorList>
    </citation>
    <scope>NUCLEOTIDE SEQUENCE [LARGE SCALE GENOMIC DNA]</scope>
    <source>
        <strain evidence="1 2">OY-V</strain>
    </source>
</reference>
<sequence>MVDFKKEVLKRKNPLIETFQKLLRINTELTTFDPHRKVAPFGEGNQQTLNFMLDLGNQSGFKTLNLEGYAGHMEYGEQKEWFGMIGHLDVVPAGTGWTYPPY</sequence>
<proteinExistence type="predicted"/>
<keyword evidence="1" id="KW-0224">Dipeptidase</keyword>
<gene>
    <name evidence="1" type="primary">pepV</name>
    <name evidence="1" type="ORF">OYV_00940</name>
</gene>
<dbReference type="RefSeq" id="WP_236620236.1">
    <property type="nucleotide sequence ID" value="NZ_BBIY01000006.1"/>
</dbReference>
<dbReference type="EC" id="3.4.13.-" evidence="1"/>
<organism evidence="1 2">
    <name type="scientific">'Chrysanthemum coronarium' phytoplasma</name>
    <dbReference type="NCBI Taxonomy" id="1520703"/>
    <lineage>
        <taxon>Bacteria</taxon>
        <taxon>Bacillati</taxon>
        <taxon>Mycoplasmatota</taxon>
        <taxon>Mollicutes</taxon>
        <taxon>Acholeplasmatales</taxon>
        <taxon>Acholeplasmataceae</taxon>
        <taxon>Candidatus Phytoplasma</taxon>
        <taxon>16SrI (Aster yellows group)</taxon>
    </lineage>
</organism>
<dbReference type="EMBL" id="BBIY01000006">
    <property type="protein sequence ID" value="GAK73615.1"/>
    <property type="molecule type" value="Genomic_DNA"/>
</dbReference>